<dbReference type="InterPro" id="IPR007712">
    <property type="entry name" value="RelE/ParE_toxin"/>
</dbReference>
<keyword evidence="1" id="KW-1277">Toxin-antitoxin system</keyword>
<dbReference type="Gene3D" id="3.30.2310.20">
    <property type="entry name" value="RelE-like"/>
    <property type="match status" value="1"/>
</dbReference>
<protein>
    <recommendedName>
        <fullName evidence="3">RelE/StbE replicon stabilization toxin</fullName>
    </recommendedName>
</protein>
<dbReference type="InterPro" id="IPR052747">
    <property type="entry name" value="TA_system_RelE_toxin"/>
</dbReference>
<evidence type="ECO:0008006" key="3">
    <source>
        <dbReference type="Google" id="ProtNLM"/>
    </source>
</evidence>
<gene>
    <name evidence="2" type="ORF">MNBD_CHLOROFLEXI01-3865</name>
</gene>
<dbReference type="PANTHER" id="PTHR38813">
    <property type="match status" value="1"/>
</dbReference>
<evidence type="ECO:0000256" key="1">
    <source>
        <dbReference type="ARBA" id="ARBA00022649"/>
    </source>
</evidence>
<dbReference type="Pfam" id="PF05016">
    <property type="entry name" value="ParE_toxin"/>
    <property type="match status" value="1"/>
</dbReference>
<evidence type="ECO:0000313" key="2">
    <source>
        <dbReference type="EMBL" id="VAW36122.1"/>
    </source>
</evidence>
<reference evidence="2" key="1">
    <citation type="submission" date="2018-06" db="EMBL/GenBank/DDBJ databases">
        <authorList>
            <person name="Zhirakovskaya E."/>
        </authorList>
    </citation>
    <scope>NUCLEOTIDE SEQUENCE</scope>
</reference>
<accession>A0A3B0VB82</accession>
<sequence>MYEVRILRRALKDIAKLPQNYIRLVSQHIEKLAENPRPQDVKKLRGRSDYSLRVGVYRVLFDIDDESKVVTVYRVKHRREAYR</sequence>
<name>A0A3B0VB82_9ZZZZ</name>
<dbReference type="EMBL" id="UOEU01000612">
    <property type="protein sequence ID" value="VAW36122.1"/>
    <property type="molecule type" value="Genomic_DNA"/>
</dbReference>
<dbReference type="SUPFAM" id="SSF143011">
    <property type="entry name" value="RelE-like"/>
    <property type="match status" value="1"/>
</dbReference>
<dbReference type="InterPro" id="IPR035093">
    <property type="entry name" value="RelE/ParE_toxin_dom_sf"/>
</dbReference>
<proteinExistence type="predicted"/>
<dbReference type="PANTHER" id="PTHR38813:SF1">
    <property type="entry name" value="TOXIN RELE1-RELATED"/>
    <property type="match status" value="1"/>
</dbReference>
<organism evidence="2">
    <name type="scientific">hydrothermal vent metagenome</name>
    <dbReference type="NCBI Taxonomy" id="652676"/>
    <lineage>
        <taxon>unclassified sequences</taxon>
        <taxon>metagenomes</taxon>
        <taxon>ecological metagenomes</taxon>
    </lineage>
</organism>
<dbReference type="AlphaFoldDB" id="A0A3B0VB82"/>